<dbReference type="CDD" id="cd22363">
    <property type="entry name" value="tRNA-intron_lyase_C"/>
    <property type="match status" value="1"/>
</dbReference>
<keyword evidence="2" id="KW-0732">Signal</keyword>
<evidence type="ECO:0000313" key="4">
    <source>
        <dbReference type="Proteomes" id="UP000691718"/>
    </source>
</evidence>
<dbReference type="Proteomes" id="UP000691718">
    <property type="component" value="Unassembled WGS sequence"/>
</dbReference>
<evidence type="ECO:0000313" key="3">
    <source>
        <dbReference type="EMBL" id="CAG4979181.1"/>
    </source>
</evidence>
<keyword evidence="4" id="KW-1185">Reference proteome</keyword>
<organism evidence="3 4">
    <name type="scientific">Parnassius apollo</name>
    <name type="common">Apollo butterfly</name>
    <name type="synonym">Papilio apollo</name>
    <dbReference type="NCBI Taxonomy" id="110799"/>
    <lineage>
        <taxon>Eukaryota</taxon>
        <taxon>Metazoa</taxon>
        <taxon>Ecdysozoa</taxon>
        <taxon>Arthropoda</taxon>
        <taxon>Hexapoda</taxon>
        <taxon>Insecta</taxon>
        <taxon>Pterygota</taxon>
        <taxon>Neoptera</taxon>
        <taxon>Endopterygota</taxon>
        <taxon>Lepidoptera</taxon>
        <taxon>Glossata</taxon>
        <taxon>Ditrysia</taxon>
        <taxon>Papilionoidea</taxon>
        <taxon>Papilionidae</taxon>
        <taxon>Parnassiinae</taxon>
        <taxon>Parnassini</taxon>
        <taxon>Parnassius</taxon>
        <taxon>Parnassius</taxon>
    </lineage>
</organism>
<dbReference type="AlphaFoldDB" id="A0A8S3WSN0"/>
<dbReference type="EMBL" id="CAJQZP010000693">
    <property type="protein sequence ID" value="CAG4979181.1"/>
    <property type="molecule type" value="Genomic_DNA"/>
</dbReference>
<dbReference type="InterPro" id="IPR006677">
    <property type="entry name" value="tRNA_intron_Endonuc_cat-like"/>
</dbReference>
<name>A0A8S3WSN0_PARAO</name>
<keyword evidence="1" id="KW-0456">Lyase</keyword>
<gene>
    <name evidence="3" type="ORF">PAPOLLO_LOCUS9854</name>
</gene>
<feature type="chain" id="PRO_5035797660" evidence="2">
    <location>
        <begin position="23"/>
        <end position="164"/>
    </location>
</feature>
<dbReference type="GO" id="GO:0000379">
    <property type="term" value="P:tRNA-type intron splice site recognition and cleavage"/>
    <property type="evidence" value="ECO:0007669"/>
    <property type="project" value="TreeGrafter"/>
</dbReference>
<dbReference type="GO" id="GO:0000213">
    <property type="term" value="F:tRNA-intron lyase activity"/>
    <property type="evidence" value="ECO:0007669"/>
    <property type="project" value="InterPro"/>
</dbReference>
<feature type="signal peptide" evidence="2">
    <location>
        <begin position="1"/>
        <end position="22"/>
    </location>
</feature>
<dbReference type="OrthoDB" id="48041at2759"/>
<sequence length="164" mass="18864">MALMSEETALLLELAIWELCVAKNLYENRSEELNIKIQDQRILVEQAEAFRKKRIEQISQKIDIIVAGKQEKLLLKGITNVHLDKQTLLQEEINKFPSLAPSQTLVHLPTEHPREIEITTVPVDILQPSVVDKEGNIRYSIFKDLWTKGYYITTGSKFGSDYLL</sequence>
<dbReference type="PANTHER" id="PTHR13070:SF0">
    <property type="entry name" value="TRNA-SPLICING ENDONUCLEASE SUBUNIT SEN34"/>
    <property type="match status" value="1"/>
</dbReference>
<accession>A0A8S3WSN0</accession>
<proteinExistence type="predicted"/>
<protein>
    <submittedName>
        <fullName evidence="3">(apollo) hypothetical protein</fullName>
    </submittedName>
</protein>
<comment type="caution">
    <text evidence="3">The sequence shown here is derived from an EMBL/GenBank/DDBJ whole genome shotgun (WGS) entry which is preliminary data.</text>
</comment>
<dbReference type="PANTHER" id="PTHR13070">
    <property type="entry name" value="TRNA-SPLICING ENDONUCLEASE SUBUNIT SEN34-RELATED"/>
    <property type="match status" value="1"/>
</dbReference>
<evidence type="ECO:0000256" key="2">
    <source>
        <dbReference type="SAM" id="SignalP"/>
    </source>
</evidence>
<reference evidence="3" key="1">
    <citation type="submission" date="2021-04" db="EMBL/GenBank/DDBJ databases">
        <authorList>
            <person name="Tunstrom K."/>
        </authorList>
    </citation>
    <scope>NUCLEOTIDE SEQUENCE</scope>
</reference>
<evidence type="ECO:0000256" key="1">
    <source>
        <dbReference type="ARBA" id="ARBA00023239"/>
    </source>
</evidence>